<sequence>MDKIEYEGTVWAINHGLPQPLLDHCIKKLVDHGVKKEDIQITDAPSDVKVGTIVVDVYPYHIEVGKVRTTRNDSYISGSIMIIELKADPEGKYID</sequence>
<evidence type="ECO:0000313" key="2">
    <source>
        <dbReference type="Proteomes" id="UP000196239"/>
    </source>
</evidence>
<reference evidence="2" key="1">
    <citation type="submission" date="2015-10" db="EMBL/GenBank/DDBJ databases">
        <authorList>
            <person name="Lehtovirta-Morley L.E."/>
            <person name="Vieille C."/>
        </authorList>
    </citation>
    <scope>NUCLEOTIDE SEQUENCE [LARGE SCALE GENOMIC DNA]</scope>
</reference>
<proteinExistence type="predicted"/>
<evidence type="ECO:0000313" key="1">
    <source>
        <dbReference type="EMBL" id="CUR51674.1"/>
    </source>
</evidence>
<dbReference type="AlphaFoldDB" id="A0A128A2S8"/>
<gene>
    <name evidence="1" type="ORF">NDEV_0909</name>
</gene>
<accession>A0A128A2S8</accession>
<name>A0A128A2S8_9ARCH</name>
<keyword evidence="2" id="KW-1185">Reference proteome</keyword>
<protein>
    <submittedName>
        <fullName evidence="1">Uncharacterized protein</fullName>
    </submittedName>
</protein>
<dbReference type="KEGG" id="ndv:NDEV_0909"/>
<dbReference type="Proteomes" id="UP000196239">
    <property type="component" value="Chromosome 1"/>
</dbReference>
<organism evidence="1 2">
    <name type="scientific">Nitrosotalea devaniterrae</name>
    <dbReference type="NCBI Taxonomy" id="1078905"/>
    <lineage>
        <taxon>Archaea</taxon>
        <taxon>Nitrososphaerota</taxon>
        <taxon>Nitrososphaeria</taxon>
        <taxon>Nitrosotaleales</taxon>
        <taxon>Nitrosotaleaceae</taxon>
        <taxon>Nitrosotalea</taxon>
    </lineage>
</organism>
<dbReference type="EMBL" id="LN890280">
    <property type="protein sequence ID" value="CUR51674.1"/>
    <property type="molecule type" value="Genomic_DNA"/>
</dbReference>